<organism evidence="2 3">
    <name type="scientific">Fusarium zealandicum</name>
    <dbReference type="NCBI Taxonomy" id="1053134"/>
    <lineage>
        <taxon>Eukaryota</taxon>
        <taxon>Fungi</taxon>
        <taxon>Dikarya</taxon>
        <taxon>Ascomycota</taxon>
        <taxon>Pezizomycotina</taxon>
        <taxon>Sordariomycetes</taxon>
        <taxon>Hypocreomycetidae</taxon>
        <taxon>Hypocreales</taxon>
        <taxon>Nectriaceae</taxon>
        <taxon>Fusarium</taxon>
        <taxon>Fusarium staphyleae species complex</taxon>
    </lineage>
</organism>
<proteinExistence type="predicted"/>
<feature type="compositionally biased region" description="Low complexity" evidence="1">
    <location>
        <begin position="177"/>
        <end position="188"/>
    </location>
</feature>
<evidence type="ECO:0000256" key="1">
    <source>
        <dbReference type="SAM" id="MobiDB-lite"/>
    </source>
</evidence>
<feature type="compositionally biased region" description="Basic residues" evidence="1">
    <location>
        <begin position="93"/>
        <end position="105"/>
    </location>
</feature>
<evidence type="ECO:0000313" key="3">
    <source>
        <dbReference type="Proteomes" id="UP000635477"/>
    </source>
</evidence>
<feature type="compositionally biased region" description="Basic residues" evidence="1">
    <location>
        <begin position="158"/>
        <end position="167"/>
    </location>
</feature>
<dbReference type="AlphaFoldDB" id="A0A8H4XK62"/>
<keyword evidence="3" id="KW-1185">Reference proteome</keyword>
<sequence length="188" mass="21181">MLRVRRGAGISTRFAQICSPYLRCHRQCTSLRSFATETNSDTLVKPSEPSTSEPSSSTISTGNEDILGRLNASSKKLRLSIRSLEQEVEAMKARKGSAKPPKKTKKPDQSKAAAAPDEPKDKESDNFDEALDVVRRVYGVETLSSEEREIKRKDRLREKRKRKRMEKQKRDKESELETASSLESGPLV</sequence>
<feature type="compositionally biased region" description="Low complexity" evidence="1">
    <location>
        <begin position="46"/>
        <end position="61"/>
    </location>
</feature>
<reference evidence="2" key="1">
    <citation type="journal article" date="2020" name="BMC Genomics">
        <title>Correction to: Identification and distribution of gene clusters required for synthesis of sphingolipid metabolism inhibitors in diverse species of the filamentous fungus Fusarium.</title>
        <authorList>
            <person name="Kim H.S."/>
            <person name="Lohmar J.M."/>
            <person name="Busman M."/>
            <person name="Brown D.W."/>
            <person name="Naumann T.A."/>
            <person name="Divon H.H."/>
            <person name="Lysoe E."/>
            <person name="Uhlig S."/>
            <person name="Proctor R.H."/>
        </authorList>
    </citation>
    <scope>NUCLEOTIDE SEQUENCE</scope>
    <source>
        <strain evidence="2">NRRL 22465</strain>
    </source>
</reference>
<evidence type="ECO:0000313" key="2">
    <source>
        <dbReference type="EMBL" id="KAF4977647.1"/>
    </source>
</evidence>
<reference evidence="2" key="2">
    <citation type="submission" date="2020-05" db="EMBL/GenBank/DDBJ databases">
        <authorList>
            <person name="Kim H.-S."/>
            <person name="Proctor R.H."/>
            <person name="Brown D.W."/>
        </authorList>
    </citation>
    <scope>NUCLEOTIDE SEQUENCE</scope>
    <source>
        <strain evidence="2">NRRL 22465</strain>
    </source>
</reference>
<dbReference type="Proteomes" id="UP000635477">
    <property type="component" value="Unassembled WGS sequence"/>
</dbReference>
<feature type="non-terminal residue" evidence="2">
    <location>
        <position position="188"/>
    </location>
</feature>
<feature type="compositionally biased region" description="Basic and acidic residues" evidence="1">
    <location>
        <begin position="145"/>
        <end position="157"/>
    </location>
</feature>
<gene>
    <name evidence="2" type="ORF">FZEAL_5869</name>
</gene>
<comment type="caution">
    <text evidence="2">The sequence shown here is derived from an EMBL/GenBank/DDBJ whole genome shotgun (WGS) entry which is preliminary data.</text>
</comment>
<name>A0A8H4XK62_9HYPO</name>
<protein>
    <submittedName>
        <fullName evidence="2">Uncharacterized protein</fullName>
    </submittedName>
</protein>
<dbReference type="EMBL" id="JABEYC010000426">
    <property type="protein sequence ID" value="KAF4977647.1"/>
    <property type="molecule type" value="Genomic_DNA"/>
</dbReference>
<dbReference type="OrthoDB" id="10249045at2759"/>
<feature type="region of interest" description="Disordered" evidence="1">
    <location>
        <begin position="143"/>
        <end position="188"/>
    </location>
</feature>
<feature type="region of interest" description="Disordered" evidence="1">
    <location>
        <begin position="37"/>
        <end position="66"/>
    </location>
</feature>
<accession>A0A8H4XK62</accession>
<feature type="region of interest" description="Disordered" evidence="1">
    <location>
        <begin position="88"/>
        <end position="131"/>
    </location>
</feature>